<keyword evidence="2" id="KW-1185">Reference proteome</keyword>
<evidence type="ECO:0000313" key="1">
    <source>
        <dbReference type="EMBL" id="MFC4232323.1"/>
    </source>
</evidence>
<reference evidence="2" key="1">
    <citation type="journal article" date="2019" name="Int. J. Syst. Evol. Microbiol.">
        <title>The Global Catalogue of Microorganisms (GCM) 10K type strain sequencing project: providing services to taxonomists for standard genome sequencing and annotation.</title>
        <authorList>
            <consortium name="The Broad Institute Genomics Platform"/>
            <consortium name="The Broad Institute Genome Sequencing Center for Infectious Disease"/>
            <person name="Wu L."/>
            <person name="Ma J."/>
        </authorList>
    </citation>
    <scope>NUCLEOTIDE SEQUENCE [LARGE SCALE GENOMIC DNA]</scope>
    <source>
        <strain evidence="2">CECT 8010</strain>
    </source>
</reference>
<dbReference type="RefSeq" id="WP_379014129.1">
    <property type="nucleotide sequence ID" value="NZ_JBHSDC010000022.1"/>
</dbReference>
<sequence>MEFNFILPNNKQFRSSLILLLIFVETQLIIYEMGEFTDAGLSEITTLDEVKELIVTIRESNEHVDEDCILDSTTLLKFYAFAIIVNKLLVSELDDIVIALFKSKLPETYSYLDFALVRKAVLLCNNTILEVIKEQSHLLTGFNELNDWLNEIEI</sequence>
<comment type="caution">
    <text evidence="1">The sequence shown here is derived from an EMBL/GenBank/DDBJ whole genome shotgun (WGS) entry which is preliminary data.</text>
</comment>
<organism evidence="1 2">
    <name type="scientific">Parasediminibacterium paludis</name>
    <dbReference type="NCBI Taxonomy" id="908966"/>
    <lineage>
        <taxon>Bacteria</taxon>
        <taxon>Pseudomonadati</taxon>
        <taxon>Bacteroidota</taxon>
        <taxon>Chitinophagia</taxon>
        <taxon>Chitinophagales</taxon>
        <taxon>Chitinophagaceae</taxon>
        <taxon>Parasediminibacterium</taxon>
    </lineage>
</organism>
<protein>
    <submittedName>
        <fullName evidence="1">Uncharacterized protein</fullName>
    </submittedName>
</protein>
<dbReference type="Proteomes" id="UP001595906">
    <property type="component" value="Unassembled WGS sequence"/>
</dbReference>
<dbReference type="EMBL" id="JBHSDC010000022">
    <property type="protein sequence ID" value="MFC4232323.1"/>
    <property type="molecule type" value="Genomic_DNA"/>
</dbReference>
<name>A0ABV8PWP0_9BACT</name>
<accession>A0ABV8PWP0</accession>
<gene>
    <name evidence="1" type="ORF">ACFOW1_10505</name>
</gene>
<proteinExistence type="predicted"/>
<evidence type="ECO:0000313" key="2">
    <source>
        <dbReference type="Proteomes" id="UP001595906"/>
    </source>
</evidence>